<dbReference type="InterPro" id="IPR036291">
    <property type="entry name" value="NAD(P)-bd_dom_sf"/>
</dbReference>
<dbReference type="AlphaFoldDB" id="A0A367GP87"/>
<keyword evidence="5" id="KW-1185">Reference proteome</keyword>
<evidence type="ECO:0000259" key="3">
    <source>
        <dbReference type="Pfam" id="PF08338"/>
    </source>
</evidence>
<evidence type="ECO:0000259" key="2">
    <source>
        <dbReference type="Pfam" id="PF01370"/>
    </source>
</evidence>
<dbReference type="EMBL" id="QGDC01000005">
    <property type="protein sequence ID" value="RCH54865.1"/>
    <property type="molecule type" value="Genomic_DNA"/>
</dbReference>
<dbReference type="InterPro" id="IPR013549">
    <property type="entry name" value="DUF1731"/>
</dbReference>
<comment type="caution">
    <text evidence="4">The sequence shown here is derived from an EMBL/GenBank/DDBJ whole genome shotgun (WGS) entry which is preliminary data.</text>
</comment>
<sequence>MNRILITGGTGLIGKHLTTLLLAKGYTVYHLSRSAGSHARVNTFVWDVEKGEIDERCIEGVDTIIHLAGAGIADKRWTDKRKKLIIESRTQSIRLLYSLLKRKPHTVKSVISASGIGYYSDRADELMFEDSAPNNDFLAVSCIKWENAVDEGAELGLRVVKFRTGVVLDTGGGALPKLALPVKFGVGAALGSGRQWLSWIHWHDAVAMYIFAIEHNIAGVYNMVAPNPVTNNQLIKEIAKTLKRPLWLPNVPAFALKAALGELATAVLGSTKVSSQKIEKAGFKFEFIDVSAALKDIHGK</sequence>
<dbReference type="SUPFAM" id="SSF51735">
    <property type="entry name" value="NAD(P)-binding Rossmann-fold domains"/>
    <property type="match status" value="1"/>
</dbReference>
<dbReference type="PANTHER" id="PTHR11092">
    <property type="entry name" value="SUGAR NUCLEOTIDE EPIMERASE RELATED"/>
    <property type="match status" value="1"/>
</dbReference>
<dbReference type="Pfam" id="PF08338">
    <property type="entry name" value="DUF1731"/>
    <property type="match status" value="1"/>
</dbReference>
<dbReference type="PANTHER" id="PTHR11092:SF0">
    <property type="entry name" value="EPIMERASE FAMILY PROTEIN SDR39U1"/>
    <property type="match status" value="1"/>
</dbReference>
<reference evidence="4 5" key="1">
    <citation type="submission" date="2018-05" db="EMBL/GenBank/DDBJ databases">
        <title>Mucilaginibacter hurinus sp. nov., isolated from briquette warehouse soil.</title>
        <authorList>
            <person name="Choi L."/>
        </authorList>
    </citation>
    <scope>NUCLEOTIDE SEQUENCE [LARGE SCALE GENOMIC DNA]</scope>
    <source>
        <strain evidence="4 5">ZR32</strain>
    </source>
</reference>
<dbReference type="OrthoDB" id="9801773at2"/>
<evidence type="ECO:0000313" key="5">
    <source>
        <dbReference type="Proteomes" id="UP000253209"/>
    </source>
</evidence>
<dbReference type="RefSeq" id="WP_114005191.1">
    <property type="nucleotide sequence ID" value="NZ_QGDC01000005.1"/>
</dbReference>
<dbReference type="Proteomes" id="UP000253209">
    <property type="component" value="Unassembled WGS sequence"/>
</dbReference>
<feature type="domain" description="DUF1731" evidence="3">
    <location>
        <begin position="251"/>
        <end position="297"/>
    </location>
</feature>
<dbReference type="InterPro" id="IPR010099">
    <property type="entry name" value="SDR39U1"/>
</dbReference>
<dbReference type="Gene3D" id="3.40.50.720">
    <property type="entry name" value="NAD(P)-binding Rossmann-like Domain"/>
    <property type="match status" value="1"/>
</dbReference>
<evidence type="ECO:0000313" key="4">
    <source>
        <dbReference type="EMBL" id="RCH54865.1"/>
    </source>
</evidence>
<proteinExistence type="inferred from homology"/>
<organism evidence="4 5">
    <name type="scientific">Mucilaginibacter hurinus</name>
    <dbReference type="NCBI Taxonomy" id="2201324"/>
    <lineage>
        <taxon>Bacteria</taxon>
        <taxon>Pseudomonadati</taxon>
        <taxon>Bacteroidota</taxon>
        <taxon>Sphingobacteriia</taxon>
        <taxon>Sphingobacteriales</taxon>
        <taxon>Sphingobacteriaceae</taxon>
        <taxon>Mucilaginibacter</taxon>
    </lineage>
</organism>
<dbReference type="Pfam" id="PF01370">
    <property type="entry name" value="Epimerase"/>
    <property type="match status" value="1"/>
</dbReference>
<gene>
    <name evidence="4" type="ORF">DJ568_10315</name>
</gene>
<protein>
    <submittedName>
        <fullName evidence="4">TIGR01777 family protein</fullName>
    </submittedName>
</protein>
<accession>A0A367GP87</accession>
<dbReference type="NCBIfam" id="TIGR01777">
    <property type="entry name" value="yfcH"/>
    <property type="match status" value="1"/>
</dbReference>
<comment type="similarity">
    <text evidence="1">Belongs to the NAD(P)-dependent epimerase/dehydratase family. SDR39U1 subfamily.</text>
</comment>
<name>A0A367GP87_9SPHI</name>
<dbReference type="InterPro" id="IPR001509">
    <property type="entry name" value="Epimerase_deHydtase"/>
</dbReference>
<evidence type="ECO:0000256" key="1">
    <source>
        <dbReference type="ARBA" id="ARBA00009353"/>
    </source>
</evidence>
<feature type="domain" description="NAD-dependent epimerase/dehydratase" evidence="2">
    <location>
        <begin position="4"/>
        <end position="222"/>
    </location>
</feature>